<dbReference type="AlphaFoldDB" id="A0A2J0KR06"/>
<dbReference type="PANTHER" id="PTHR30221:SF1">
    <property type="entry name" value="SMALL-CONDUCTANCE MECHANOSENSITIVE CHANNEL"/>
    <property type="match status" value="1"/>
</dbReference>
<keyword evidence="1" id="KW-0812">Transmembrane</keyword>
<dbReference type="GO" id="GO:0008381">
    <property type="term" value="F:mechanosensitive monoatomic ion channel activity"/>
    <property type="evidence" value="ECO:0007669"/>
    <property type="project" value="InterPro"/>
</dbReference>
<reference evidence="2 3" key="1">
    <citation type="submission" date="2017-09" db="EMBL/GenBank/DDBJ databases">
        <title>Depth-based differentiation of microbial function through sediment-hosted aquifers and enrichment of novel symbionts in the deep terrestrial subsurface.</title>
        <authorList>
            <person name="Probst A.J."/>
            <person name="Ladd B."/>
            <person name="Jarett J.K."/>
            <person name="Geller-Mcgrath D.E."/>
            <person name="Sieber C.M."/>
            <person name="Emerson J.B."/>
            <person name="Anantharaman K."/>
            <person name="Thomas B.C."/>
            <person name="Malmstrom R."/>
            <person name="Stieglmeier M."/>
            <person name="Klingl A."/>
            <person name="Woyke T."/>
            <person name="Ryan C.M."/>
            <person name="Banfield J.F."/>
        </authorList>
    </citation>
    <scope>NUCLEOTIDE SEQUENCE [LARGE SCALE GENOMIC DNA]</scope>
    <source>
        <strain evidence="2">CG07_land_8_20_14_0_80_42_15</strain>
    </source>
</reference>
<proteinExistence type="predicted"/>
<accession>A0A2J0KR06</accession>
<feature type="transmembrane region" description="Helical" evidence="1">
    <location>
        <begin position="21"/>
        <end position="42"/>
    </location>
</feature>
<feature type="transmembrane region" description="Helical" evidence="1">
    <location>
        <begin position="188"/>
        <end position="208"/>
    </location>
</feature>
<dbReference type="Proteomes" id="UP000230052">
    <property type="component" value="Unassembled WGS sequence"/>
</dbReference>
<evidence type="ECO:0000313" key="3">
    <source>
        <dbReference type="Proteomes" id="UP000230052"/>
    </source>
</evidence>
<feature type="transmembrane region" description="Helical" evidence="1">
    <location>
        <begin position="158"/>
        <end position="176"/>
    </location>
</feature>
<feature type="transmembrane region" description="Helical" evidence="1">
    <location>
        <begin position="125"/>
        <end position="146"/>
    </location>
</feature>
<dbReference type="EMBL" id="PEWV01000075">
    <property type="protein sequence ID" value="PIU40845.1"/>
    <property type="molecule type" value="Genomic_DNA"/>
</dbReference>
<dbReference type="InterPro" id="IPR045275">
    <property type="entry name" value="MscS_archaea/bacteria_type"/>
</dbReference>
<keyword evidence="1" id="KW-1133">Transmembrane helix</keyword>
<feature type="transmembrane region" description="Helical" evidence="1">
    <location>
        <begin position="87"/>
        <end position="113"/>
    </location>
</feature>
<keyword evidence="1" id="KW-0472">Membrane</keyword>
<dbReference type="PANTHER" id="PTHR30221">
    <property type="entry name" value="SMALL-CONDUCTANCE MECHANOSENSITIVE CHANNEL"/>
    <property type="match status" value="1"/>
</dbReference>
<sequence length="227" mass="24491">MKGGSKMSIVIVPAREFLVRVGGFIPNLLGVLIILVVGWIIAKLVREIVTRGLKLIKLDDISKKAKISSILIKGDIKYSLSELIGIAFYWFIILIVLMAAINALGLTVTASLLNRVIAYVPNVIAAMFVLALGLFLANFLASIVYTAANNAGLPQSKMISQIVQVVITVFVVVVMLEQLRVAVRLITFTLEIIVAAIGLGCALAFGLGCKDIANKSMQDFLGSFKKK</sequence>
<organism evidence="2 3">
    <name type="scientific">Candidatus Aquitaenariimonas noxiae</name>
    <dbReference type="NCBI Taxonomy" id="1974741"/>
    <lineage>
        <taxon>Bacteria</taxon>
        <taxon>Pseudomonadati</taxon>
        <taxon>Candidatus Omnitrophota</taxon>
        <taxon>Candidatus Aquitaenariimonas</taxon>
    </lineage>
</organism>
<name>A0A2J0KR06_9BACT</name>
<protein>
    <submittedName>
        <fullName evidence="2">Uncharacterized protein</fullName>
    </submittedName>
</protein>
<gene>
    <name evidence="2" type="ORF">COS99_08035</name>
</gene>
<evidence type="ECO:0000256" key="1">
    <source>
        <dbReference type="SAM" id="Phobius"/>
    </source>
</evidence>
<dbReference type="Pfam" id="PF05552">
    <property type="entry name" value="MS_channel_1st_1"/>
    <property type="match status" value="2"/>
</dbReference>
<dbReference type="Gene3D" id="1.10.287.1260">
    <property type="match status" value="2"/>
</dbReference>
<comment type="caution">
    <text evidence="2">The sequence shown here is derived from an EMBL/GenBank/DDBJ whole genome shotgun (WGS) entry which is preliminary data.</text>
</comment>
<evidence type="ECO:0000313" key="2">
    <source>
        <dbReference type="EMBL" id="PIU40845.1"/>
    </source>
</evidence>
<dbReference type="InterPro" id="IPR008910">
    <property type="entry name" value="MSC_TM_helix"/>
</dbReference>